<dbReference type="Proteomes" id="UP000381693">
    <property type="component" value="Unassembled WGS sequence"/>
</dbReference>
<dbReference type="SUPFAM" id="SSF53271">
    <property type="entry name" value="PRTase-like"/>
    <property type="match status" value="1"/>
</dbReference>
<dbReference type="GO" id="GO:0044206">
    <property type="term" value="P:UMP salvage"/>
    <property type="evidence" value="ECO:0007669"/>
    <property type="project" value="UniProtKB-UniPathway"/>
</dbReference>
<protein>
    <recommendedName>
        <fullName evidence="4 10">Uracil phosphoribosyltransferase</fullName>
        <ecNumber evidence="4 10">2.4.2.9</ecNumber>
    </recommendedName>
</protein>
<evidence type="ECO:0000256" key="7">
    <source>
        <dbReference type="ARBA" id="ARBA00022679"/>
    </source>
</evidence>
<keyword evidence="9" id="KW-0342">GTP-binding</keyword>
<dbReference type="PANTHER" id="PTHR32315">
    <property type="entry name" value="ADENINE PHOSPHORIBOSYLTRANSFERASE"/>
    <property type="match status" value="1"/>
</dbReference>
<dbReference type="OrthoDB" id="9781675at2"/>
<dbReference type="InterPro" id="IPR000836">
    <property type="entry name" value="PRTase_dom"/>
</dbReference>
<evidence type="ECO:0000313" key="12">
    <source>
        <dbReference type="EMBL" id="VVM05952.1"/>
    </source>
</evidence>
<dbReference type="NCBIfam" id="NF001097">
    <property type="entry name" value="PRK00129.1"/>
    <property type="match status" value="1"/>
</dbReference>
<sequence length="212" mass="23239">MPRLYHVQHPILLDRITRLRDRSTDQRLFIHFLEEAAFILAVEATRDLALRPIPVITPLEEAEGAVLAEPVALVPILRAGLGMLRPFRTLLPHATVSFVGAFRNEETLQPSVYLDRITGITPETCVLLLDPMLATGGTARAVFTLLRERGATRLRLACCVASPEGIRSVQEAHPDVVIYTGAVDRGLDQQGFILPGLGDAGDRQFGSRADLS</sequence>
<dbReference type="GO" id="GO:0006223">
    <property type="term" value="P:uracil salvage"/>
    <property type="evidence" value="ECO:0007669"/>
    <property type="project" value="InterPro"/>
</dbReference>
<dbReference type="Gene3D" id="3.40.50.2020">
    <property type="match status" value="1"/>
</dbReference>
<keyword evidence="6 12" id="KW-0328">Glycosyltransferase</keyword>
<evidence type="ECO:0000256" key="8">
    <source>
        <dbReference type="ARBA" id="ARBA00022741"/>
    </source>
</evidence>
<proteinExistence type="inferred from homology"/>
<keyword evidence="7 12" id="KW-0808">Transferase</keyword>
<dbReference type="EMBL" id="CABFUZ020000101">
    <property type="protein sequence ID" value="VVM05952.1"/>
    <property type="molecule type" value="Genomic_DNA"/>
</dbReference>
<keyword evidence="13" id="KW-1185">Reference proteome</keyword>
<dbReference type="InterPro" id="IPR005765">
    <property type="entry name" value="UPRT"/>
</dbReference>
<dbReference type="Pfam" id="PF14681">
    <property type="entry name" value="UPRTase"/>
    <property type="match status" value="1"/>
</dbReference>
<organism evidence="12 13">
    <name type="scientific">Methylacidimicrobium cyclopophantes</name>
    <dbReference type="NCBI Taxonomy" id="1041766"/>
    <lineage>
        <taxon>Bacteria</taxon>
        <taxon>Pseudomonadati</taxon>
        <taxon>Verrucomicrobiota</taxon>
        <taxon>Methylacidimicrobium</taxon>
    </lineage>
</organism>
<feature type="domain" description="Phosphoribosyltransferase" evidence="11">
    <location>
        <begin position="7"/>
        <end position="206"/>
    </location>
</feature>
<dbReference type="AlphaFoldDB" id="A0A5E6MDQ3"/>
<evidence type="ECO:0000256" key="9">
    <source>
        <dbReference type="ARBA" id="ARBA00023134"/>
    </source>
</evidence>
<dbReference type="CDD" id="cd06223">
    <property type="entry name" value="PRTases_typeI"/>
    <property type="match status" value="1"/>
</dbReference>
<evidence type="ECO:0000256" key="6">
    <source>
        <dbReference type="ARBA" id="ARBA00022676"/>
    </source>
</evidence>
<keyword evidence="5" id="KW-0021">Allosteric enzyme</keyword>
<evidence type="ECO:0000256" key="2">
    <source>
        <dbReference type="ARBA" id="ARBA00005180"/>
    </source>
</evidence>
<dbReference type="GO" id="GO:0005525">
    <property type="term" value="F:GTP binding"/>
    <property type="evidence" value="ECO:0007669"/>
    <property type="project" value="UniProtKB-KW"/>
</dbReference>
<dbReference type="NCBIfam" id="TIGR01091">
    <property type="entry name" value="upp"/>
    <property type="match status" value="1"/>
</dbReference>
<evidence type="ECO:0000256" key="5">
    <source>
        <dbReference type="ARBA" id="ARBA00022533"/>
    </source>
</evidence>
<keyword evidence="8" id="KW-0547">Nucleotide-binding</keyword>
<dbReference type="UniPathway" id="UPA00574">
    <property type="reaction ID" value="UER00636"/>
</dbReference>
<dbReference type="InterPro" id="IPR029057">
    <property type="entry name" value="PRTase-like"/>
</dbReference>
<evidence type="ECO:0000256" key="10">
    <source>
        <dbReference type="NCBIfam" id="TIGR01091"/>
    </source>
</evidence>
<evidence type="ECO:0000256" key="3">
    <source>
        <dbReference type="ARBA" id="ARBA00009516"/>
    </source>
</evidence>
<comment type="pathway">
    <text evidence="2">Pyrimidine metabolism; UMP biosynthesis via salvage pathway; UMP from uracil: step 1/1.</text>
</comment>
<dbReference type="EC" id="2.4.2.9" evidence="4 10"/>
<dbReference type="RefSeq" id="WP_142524945.1">
    <property type="nucleotide sequence ID" value="NZ_CABFUZ020000101.1"/>
</dbReference>
<evidence type="ECO:0000256" key="1">
    <source>
        <dbReference type="ARBA" id="ARBA00001946"/>
    </source>
</evidence>
<comment type="caution">
    <text evidence="12">The sequence shown here is derived from an EMBL/GenBank/DDBJ whole genome shotgun (WGS) entry which is preliminary data.</text>
</comment>
<comment type="similarity">
    <text evidence="3">Belongs to the UPRTase family.</text>
</comment>
<dbReference type="GO" id="GO:0004845">
    <property type="term" value="F:uracil phosphoribosyltransferase activity"/>
    <property type="evidence" value="ECO:0007669"/>
    <property type="project" value="UniProtKB-UniRule"/>
</dbReference>
<comment type="cofactor">
    <cofactor evidence="1">
        <name>Mg(2+)</name>
        <dbReference type="ChEBI" id="CHEBI:18420"/>
    </cofactor>
</comment>
<evidence type="ECO:0000259" key="11">
    <source>
        <dbReference type="Pfam" id="PF14681"/>
    </source>
</evidence>
<dbReference type="InterPro" id="IPR050054">
    <property type="entry name" value="UPRTase/APRTase"/>
</dbReference>
<accession>A0A5E6MDQ3</accession>
<reference evidence="12" key="1">
    <citation type="submission" date="2019-09" db="EMBL/GenBank/DDBJ databases">
        <authorList>
            <person name="Cremers G."/>
        </authorList>
    </citation>
    <scope>NUCLEOTIDE SEQUENCE [LARGE SCALE GENOMIC DNA]</scope>
    <source>
        <strain evidence="12">3B</strain>
    </source>
</reference>
<gene>
    <name evidence="12" type="primary">upp/UPRT</name>
    <name evidence="12" type="ORF">MAMC_00879</name>
</gene>
<evidence type="ECO:0000313" key="13">
    <source>
        <dbReference type="Proteomes" id="UP000381693"/>
    </source>
</evidence>
<evidence type="ECO:0000256" key="4">
    <source>
        <dbReference type="ARBA" id="ARBA00011894"/>
    </source>
</evidence>
<name>A0A5E6MDQ3_9BACT</name>
<dbReference type="PANTHER" id="PTHR32315:SF4">
    <property type="entry name" value="URACIL PHOSPHORIBOSYLTRANSFERASE, CHLOROPLASTIC"/>
    <property type="match status" value="1"/>
</dbReference>